<reference evidence="2" key="1">
    <citation type="submission" date="2022-11" db="EMBL/GenBank/DDBJ databases">
        <title>Centuries of genome instability and evolution in soft-shell clam transmissible cancer (bioRxiv).</title>
        <authorList>
            <person name="Hart S.F.M."/>
            <person name="Yonemitsu M.A."/>
            <person name="Giersch R.M."/>
            <person name="Beal B.F."/>
            <person name="Arriagada G."/>
            <person name="Davis B.W."/>
            <person name="Ostrander E.A."/>
            <person name="Goff S.P."/>
            <person name="Metzger M.J."/>
        </authorList>
    </citation>
    <scope>NUCLEOTIDE SEQUENCE</scope>
    <source>
        <strain evidence="2">MELC-2E11</strain>
        <tissue evidence="2">Siphon/mantle</tissue>
    </source>
</reference>
<evidence type="ECO:0000256" key="1">
    <source>
        <dbReference type="SAM" id="MobiDB-lite"/>
    </source>
</evidence>
<evidence type="ECO:0000313" key="2">
    <source>
        <dbReference type="EMBL" id="WAR30671.1"/>
    </source>
</evidence>
<feature type="region of interest" description="Disordered" evidence="1">
    <location>
        <begin position="97"/>
        <end position="138"/>
    </location>
</feature>
<protein>
    <submittedName>
        <fullName evidence="2">Uncharacterized protein</fullName>
    </submittedName>
</protein>
<feature type="compositionally biased region" description="Basic residues" evidence="1">
    <location>
        <begin position="113"/>
        <end position="128"/>
    </location>
</feature>
<dbReference type="EMBL" id="CP111028">
    <property type="protein sequence ID" value="WAR30671.1"/>
    <property type="molecule type" value="Genomic_DNA"/>
</dbReference>
<dbReference type="Proteomes" id="UP001164746">
    <property type="component" value="Chromosome 17"/>
</dbReference>
<gene>
    <name evidence="2" type="ORF">MAR_033213</name>
</gene>
<evidence type="ECO:0000313" key="3">
    <source>
        <dbReference type="Proteomes" id="UP001164746"/>
    </source>
</evidence>
<keyword evidence="3" id="KW-1185">Reference proteome</keyword>
<proteinExistence type="predicted"/>
<sequence length="138" mass="16689">MRSPEFIEEFDRKRRERMRNRPFMEYVAKHDIELPRAPAFRGVDPAEVDHIVKRLTMKPSKRFPHFQFNKRDPGYNDWRSAHDEKIRRLRETVHMFGEEEALGRTTSMGNGGGKKRTRERKRRHHRKGEKLPKTDIHE</sequence>
<organism evidence="2 3">
    <name type="scientific">Mya arenaria</name>
    <name type="common">Soft-shell clam</name>
    <dbReference type="NCBI Taxonomy" id="6604"/>
    <lineage>
        <taxon>Eukaryota</taxon>
        <taxon>Metazoa</taxon>
        <taxon>Spiralia</taxon>
        <taxon>Lophotrochozoa</taxon>
        <taxon>Mollusca</taxon>
        <taxon>Bivalvia</taxon>
        <taxon>Autobranchia</taxon>
        <taxon>Heteroconchia</taxon>
        <taxon>Euheterodonta</taxon>
        <taxon>Imparidentia</taxon>
        <taxon>Neoheterodontei</taxon>
        <taxon>Myida</taxon>
        <taxon>Myoidea</taxon>
        <taxon>Myidae</taxon>
        <taxon>Mya</taxon>
    </lineage>
</organism>
<name>A0ABY7GHP3_MYAAR</name>
<feature type="compositionally biased region" description="Basic and acidic residues" evidence="1">
    <location>
        <begin position="129"/>
        <end position="138"/>
    </location>
</feature>
<accession>A0ABY7GHP3</accession>